<gene>
    <name evidence="2" type="ORF">B0H63DRAFT_447616</name>
</gene>
<evidence type="ECO:0000256" key="1">
    <source>
        <dbReference type="SAM" id="MobiDB-lite"/>
    </source>
</evidence>
<feature type="compositionally biased region" description="Basic and acidic residues" evidence="1">
    <location>
        <begin position="168"/>
        <end position="199"/>
    </location>
</feature>
<accession>A0AAE0NS67</accession>
<dbReference type="EMBL" id="JAULSW010000003">
    <property type="protein sequence ID" value="KAK3386701.1"/>
    <property type="molecule type" value="Genomic_DNA"/>
</dbReference>
<evidence type="ECO:0000313" key="3">
    <source>
        <dbReference type="Proteomes" id="UP001285441"/>
    </source>
</evidence>
<feature type="region of interest" description="Disordered" evidence="1">
    <location>
        <begin position="146"/>
        <end position="206"/>
    </location>
</feature>
<sequence>MIYGNCAASHTTTAIYDPYLKITEAEVTFEVVADEFTVQNVVSTTAANKSLHIYGMARFAWMWAADGIFGRGRAIVSADPSTTPNTASVAEFKSADPVSRVKVLAALDARWALMVARIMGRRNITSAEQFNQPREVPAILTDCQRRCPPTPTDHCRGLDSASKKPKKNNTENDNNNREDKKMKRKNETTKSKQTKENRMRYKNLASRCSVKKPTIIVAMH</sequence>
<dbReference type="AlphaFoldDB" id="A0AAE0NS67"/>
<keyword evidence="3" id="KW-1185">Reference proteome</keyword>
<organism evidence="2 3">
    <name type="scientific">Podospora didyma</name>
    <dbReference type="NCBI Taxonomy" id="330526"/>
    <lineage>
        <taxon>Eukaryota</taxon>
        <taxon>Fungi</taxon>
        <taxon>Dikarya</taxon>
        <taxon>Ascomycota</taxon>
        <taxon>Pezizomycotina</taxon>
        <taxon>Sordariomycetes</taxon>
        <taxon>Sordariomycetidae</taxon>
        <taxon>Sordariales</taxon>
        <taxon>Podosporaceae</taxon>
        <taxon>Podospora</taxon>
    </lineage>
</organism>
<proteinExistence type="predicted"/>
<protein>
    <submittedName>
        <fullName evidence="2">Uncharacterized protein</fullName>
    </submittedName>
</protein>
<comment type="caution">
    <text evidence="2">The sequence shown here is derived from an EMBL/GenBank/DDBJ whole genome shotgun (WGS) entry which is preliminary data.</text>
</comment>
<name>A0AAE0NS67_9PEZI</name>
<dbReference type="Proteomes" id="UP001285441">
    <property type="component" value="Unassembled WGS sequence"/>
</dbReference>
<reference evidence="2" key="1">
    <citation type="journal article" date="2023" name="Mol. Phylogenet. Evol.">
        <title>Genome-scale phylogeny and comparative genomics of the fungal order Sordariales.</title>
        <authorList>
            <person name="Hensen N."/>
            <person name="Bonometti L."/>
            <person name="Westerberg I."/>
            <person name="Brannstrom I.O."/>
            <person name="Guillou S."/>
            <person name="Cros-Aarteil S."/>
            <person name="Calhoun S."/>
            <person name="Haridas S."/>
            <person name="Kuo A."/>
            <person name="Mondo S."/>
            <person name="Pangilinan J."/>
            <person name="Riley R."/>
            <person name="LaButti K."/>
            <person name="Andreopoulos B."/>
            <person name="Lipzen A."/>
            <person name="Chen C."/>
            <person name="Yan M."/>
            <person name="Daum C."/>
            <person name="Ng V."/>
            <person name="Clum A."/>
            <person name="Steindorff A."/>
            <person name="Ohm R.A."/>
            <person name="Martin F."/>
            <person name="Silar P."/>
            <person name="Natvig D.O."/>
            <person name="Lalanne C."/>
            <person name="Gautier V."/>
            <person name="Ament-Velasquez S.L."/>
            <person name="Kruys A."/>
            <person name="Hutchinson M.I."/>
            <person name="Powell A.J."/>
            <person name="Barry K."/>
            <person name="Miller A.N."/>
            <person name="Grigoriev I.V."/>
            <person name="Debuchy R."/>
            <person name="Gladieux P."/>
            <person name="Hiltunen Thoren M."/>
            <person name="Johannesson H."/>
        </authorList>
    </citation>
    <scope>NUCLEOTIDE SEQUENCE</scope>
    <source>
        <strain evidence="2">CBS 232.78</strain>
    </source>
</reference>
<reference evidence="2" key="2">
    <citation type="submission" date="2023-06" db="EMBL/GenBank/DDBJ databases">
        <authorList>
            <consortium name="Lawrence Berkeley National Laboratory"/>
            <person name="Haridas S."/>
            <person name="Hensen N."/>
            <person name="Bonometti L."/>
            <person name="Westerberg I."/>
            <person name="Brannstrom I.O."/>
            <person name="Guillou S."/>
            <person name="Cros-Aarteil S."/>
            <person name="Calhoun S."/>
            <person name="Kuo A."/>
            <person name="Mondo S."/>
            <person name="Pangilinan J."/>
            <person name="Riley R."/>
            <person name="LaButti K."/>
            <person name="Andreopoulos B."/>
            <person name="Lipzen A."/>
            <person name="Chen C."/>
            <person name="Yanf M."/>
            <person name="Daum C."/>
            <person name="Ng V."/>
            <person name="Clum A."/>
            <person name="Steindorff A."/>
            <person name="Ohm R."/>
            <person name="Martin F."/>
            <person name="Silar P."/>
            <person name="Natvig D."/>
            <person name="Lalanne C."/>
            <person name="Gautier V."/>
            <person name="Ament-velasquez S.L."/>
            <person name="Kruys A."/>
            <person name="Hutchinson M.I."/>
            <person name="Powell A.J."/>
            <person name="Barry K."/>
            <person name="Miller A.N."/>
            <person name="Grigoriev I.V."/>
            <person name="Debuchy R."/>
            <person name="Gladieux P."/>
            <person name="Thoren M.H."/>
            <person name="Johannesson H."/>
        </authorList>
    </citation>
    <scope>NUCLEOTIDE SEQUENCE</scope>
    <source>
        <strain evidence="2">CBS 232.78</strain>
    </source>
</reference>
<evidence type="ECO:0000313" key="2">
    <source>
        <dbReference type="EMBL" id="KAK3386701.1"/>
    </source>
</evidence>